<feature type="region of interest" description="Disordered" evidence="1">
    <location>
        <begin position="161"/>
        <end position="185"/>
    </location>
</feature>
<dbReference type="Proteomes" id="UP001165092">
    <property type="component" value="Unassembled WGS sequence"/>
</dbReference>
<accession>A0A9W6P4R5</accession>
<proteinExistence type="predicted"/>
<organism evidence="2 3">
    <name type="scientific">Nocardiopsis ansamitocini</name>
    <dbReference type="NCBI Taxonomy" id="1670832"/>
    <lineage>
        <taxon>Bacteria</taxon>
        <taxon>Bacillati</taxon>
        <taxon>Actinomycetota</taxon>
        <taxon>Actinomycetes</taxon>
        <taxon>Streptosporangiales</taxon>
        <taxon>Nocardiopsidaceae</taxon>
        <taxon>Nocardiopsis</taxon>
    </lineage>
</organism>
<sequence length="185" mass="19761">MEPWRSRLKALTPFAWGSRAAGSGAREPGDAAGSGRSACKAVHPGWDRCSIGVITAAARSTAADGPAPPRPQGGSIRPHSAVPSSAEWVHPIPGTAPLSAPKASKETPMTFIDSTRRVLVRMRRLPRHLKVTEVRDASGIRQWRWLCSACPFAGTESSRDQARTRAREHAASGTCVKSPPKVRAN</sequence>
<dbReference type="EMBL" id="BSQG01000002">
    <property type="protein sequence ID" value="GLU47190.1"/>
    <property type="molecule type" value="Genomic_DNA"/>
</dbReference>
<protein>
    <submittedName>
        <fullName evidence="2">Uncharacterized protein</fullName>
    </submittedName>
</protein>
<reference evidence="2" key="1">
    <citation type="submission" date="2023-02" db="EMBL/GenBank/DDBJ databases">
        <title>Nocardiopsis ansamitocini NBRC 112285.</title>
        <authorList>
            <person name="Ichikawa N."/>
            <person name="Sato H."/>
            <person name="Tonouchi N."/>
        </authorList>
    </citation>
    <scope>NUCLEOTIDE SEQUENCE</scope>
    <source>
        <strain evidence="2">NBRC 112285</strain>
    </source>
</reference>
<name>A0A9W6P4R5_9ACTN</name>
<evidence type="ECO:0000313" key="3">
    <source>
        <dbReference type="Proteomes" id="UP001165092"/>
    </source>
</evidence>
<dbReference type="AlphaFoldDB" id="A0A9W6P4R5"/>
<evidence type="ECO:0000313" key="2">
    <source>
        <dbReference type="EMBL" id="GLU47190.1"/>
    </source>
</evidence>
<feature type="region of interest" description="Disordered" evidence="1">
    <location>
        <begin position="60"/>
        <end position="86"/>
    </location>
</feature>
<gene>
    <name evidence="2" type="ORF">Nans01_15410</name>
</gene>
<comment type="caution">
    <text evidence="2">The sequence shown here is derived from an EMBL/GenBank/DDBJ whole genome shotgun (WGS) entry which is preliminary data.</text>
</comment>
<keyword evidence="3" id="KW-1185">Reference proteome</keyword>
<feature type="compositionally biased region" description="Basic and acidic residues" evidence="1">
    <location>
        <begin position="161"/>
        <end position="170"/>
    </location>
</feature>
<evidence type="ECO:0000256" key="1">
    <source>
        <dbReference type="SAM" id="MobiDB-lite"/>
    </source>
</evidence>